<dbReference type="SUPFAM" id="SSF53335">
    <property type="entry name" value="S-adenosyl-L-methionine-dependent methyltransferases"/>
    <property type="match status" value="1"/>
</dbReference>
<dbReference type="InterPro" id="IPR052514">
    <property type="entry name" value="SAM-dependent_MTase"/>
</dbReference>
<dbReference type="PANTHER" id="PTHR34203:SF15">
    <property type="entry name" value="SLL1173 PROTEIN"/>
    <property type="match status" value="1"/>
</dbReference>
<dbReference type="InterPro" id="IPR006342">
    <property type="entry name" value="FkbM_mtfrase"/>
</dbReference>
<protein>
    <submittedName>
        <fullName evidence="2">FkbM family methyltransferase</fullName>
    </submittedName>
</protein>
<dbReference type="NCBIfam" id="TIGR01444">
    <property type="entry name" value="fkbM_fam"/>
    <property type="match status" value="1"/>
</dbReference>
<feature type="domain" description="Methyltransferase FkbM" evidence="1">
    <location>
        <begin position="103"/>
        <end position="251"/>
    </location>
</feature>
<comment type="caution">
    <text evidence="2">The sequence shown here is derived from an EMBL/GenBank/DDBJ whole genome shotgun (WGS) entry which is preliminary data.</text>
</comment>
<evidence type="ECO:0000313" key="3">
    <source>
        <dbReference type="Proteomes" id="UP000315217"/>
    </source>
</evidence>
<dbReference type="Gene3D" id="3.40.50.150">
    <property type="entry name" value="Vaccinia Virus protein VP39"/>
    <property type="match status" value="1"/>
</dbReference>
<dbReference type="EMBL" id="VBAI01000312">
    <property type="protein sequence ID" value="TMJ06796.1"/>
    <property type="molecule type" value="Genomic_DNA"/>
</dbReference>
<dbReference type="AlphaFoldDB" id="A0A537LFQ3"/>
<dbReference type="InterPro" id="IPR029063">
    <property type="entry name" value="SAM-dependent_MTases_sf"/>
</dbReference>
<keyword evidence="2" id="KW-0489">Methyltransferase</keyword>
<sequence>MPDHLADANVMLLPLVGRIAERIPEHTMLRIYDYPSFARFLRSVANRFVPDGLTEVRVAGGELAGTRLFLDLRREKNLWLGTFEPWVQEAITTNLRPGEGAWDVGAFIGYHTILMQRAAGVGCVAAFEPNPMNRVRLERNLASNAATDVRVVPMAAGKSRGYSRMWHDSVLGSGSHLGPGGEVECETIPLDALLPELPVPRLVKIDVEGAETDVLAGAYRIVHEVRPVWVVEVHGPDGWGAVHQLQSVGYRVQRFGKGMDVKTNLTVGGPAHIIALP</sequence>
<accession>A0A537LFQ3</accession>
<proteinExistence type="predicted"/>
<keyword evidence="2" id="KW-0808">Transferase</keyword>
<dbReference type="Pfam" id="PF05050">
    <property type="entry name" value="Methyltransf_21"/>
    <property type="match status" value="1"/>
</dbReference>
<dbReference type="Proteomes" id="UP000315217">
    <property type="component" value="Unassembled WGS sequence"/>
</dbReference>
<name>A0A537LFQ3_9BACT</name>
<dbReference type="GO" id="GO:0032259">
    <property type="term" value="P:methylation"/>
    <property type="evidence" value="ECO:0007669"/>
    <property type="project" value="UniProtKB-KW"/>
</dbReference>
<gene>
    <name evidence="2" type="ORF">E6G98_14225</name>
</gene>
<evidence type="ECO:0000313" key="2">
    <source>
        <dbReference type="EMBL" id="TMJ06796.1"/>
    </source>
</evidence>
<dbReference type="PANTHER" id="PTHR34203">
    <property type="entry name" value="METHYLTRANSFERASE, FKBM FAMILY PROTEIN"/>
    <property type="match status" value="1"/>
</dbReference>
<dbReference type="GO" id="GO:0008168">
    <property type="term" value="F:methyltransferase activity"/>
    <property type="evidence" value="ECO:0007669"/>
    <property type="project" value="UniProtKB-KW"/>
</dbReference>
<evidence type="ECO:0000259" key="1">
    <source>
        <dbReference type="Pfam" id="PF05050"/>
    </source>
</evidence>
<reference evidence="2 3" key="1">
    <citation type="journal article" date="2019" name="Nat. Microbiol.">
        <title>Mediterranean grassland soil C-N compound turnover is dependent on rainfall and depth, and is mediated by genomically divergent microorganisms.</title>
        <authorList>
            <person name="Diamond S."/>
            <person name="Andeer P.F."/>
            <person name="Li Z."/>
            <person name="Crits-Christoph A."/>
            <person name="Burstein D."/>
            <person name="Anantharaman K."/>
            <person name="Lane K.R."/>
            <person name="Thomas B.C."/>
            <person name="Pan C."/>
            <person name="Northen T.R."/>
            <person name="Banfield J.F."/>
        </authorList>
    </citation>
    <scope>NUCLEOTIDE SEQUENCE [LARGE SCALE GENOMIC DNA]</scope>
    <source>
        <strain evidence="2">NP_1</strain>
    </source>
</reference>
<organism evidence="2 3">
    <name type="scientific">Candidatus Segetimicrobium genomatis</name>
    <dbReference type="NCBI Taxonomy" id="2569760"/>
    <lineage>
        <taxon>Bacteria</taxon>
        <taxon>Bacillati</taxon>
        <taxon>Candidatus Sysuimicrobiota</taxon>
        <taxon>Candidatus Sysuimicrobiia</taxon>
        <taxon>Candidatus Sysuimicrobiales</taxon>
        <taxon>Candidatus Segetimicrobiaceae</taxon>
        <taxon>Candidatus Segetimicrobium</taxon>
    </lineage>
</organism>